<dbReference type="PANTHER" id="PTHR36453:SF1">
    <property type="entry name" value="RIGHT HANDED BETA HELIX DOMAIN-CONTAINING PROTEIN"/>
    <property type="match status" value="1"/>
</dbReference>
<evidence type="ECO:0000256" key="1">
    <source>
        <dbReference type="SAM" id="MobiDB-lite"/>
    </source>
</evidence>
<dbReference type="AlphaFoldDB" id="A0A5C6E8B2"/>
<dbReference type="Proteomes" id="UP000315471">
    <property type="component" value="Unassembled WGS sequence"/>
</dbReference>
<dbReference type="PANTHER" id="PTHR36453">
    <property type="entry name" value="SECRETED PROTEIN-RELATED"/>
    <property type="match status" value="1"/>
</dbReference>
<feature type="domain" description="GH141-like insertion" evidence="3">
    <location>
        <begin position="262"/>
        <end position="293"/>
    </location>
</feature>
<keyword evidence="5" id="KW-1185">Reference proteome</keyword>
<evidence type="ECO:0000313" key="5">
    <source>
        <dbReference type="Proteomes" id="UP000315471"/>
    </source>
</evidence>
<gene>
    <name evidence="4" type="ORF">Q31b_17530</name>
</gene>
<dbReference type="InterPro" id="IPR011050">
    <property type="entry name" value="Pectin_lyase_fold/virulence"/>
</dbReference>
<proteinExistence type="predicted"/>
<feature type="domain" description="Right handed beta helix" evidence="2">
    <location>
        <begin position="524"/>
        <end position="624"/>
    </location>
</feature>
<dbReference type="InterPro" id="IPR012334">
    <property type="entry name" value="Pectin_lyas_fold"/>
</dbReference>
<dbReference type="Pfam" id="PF21231">
    <property type="entry name" value="GH141_M"/>
    <property type="match status" value="1"/>
</dbReference>
<comment type="caution">
    <text evidence="4">The sequence shown here is derived from an EMBL/GenBank/DDBJ whole genome shotgun (WGS) entry which is preliminary data.</text>
</comment>
<dbReference type="OrthoDB" id="227157at2"/>
<accession>A0A5C6E8B2</accession>
<dbReference type="InterPro" id="IPR048482">
    <property type="entry name" value="GH141_ins"/>
</dbReference>
<evidence type="ECO:0000259" key="3">
    <source>
        <dbReference type="Pfam" id="PF21231"/>
    </source>
</evidence>
<reference evidence="4 5" key="1">
    <citation type="submission" date="2019-02" db="EMBL/GenBank/DDBJ databases">
        <title>Deep-cultivation of Planctomycetes and their phenomic and genomic characterization uncovers novel biology.</title>
        <authorList>
            <person name="Wiegand S."/>
            <person name="Jogler M."/>
            <person name="Boedeker C."/>
            <person name="Pinto D."/>
            <person name="Vollmers J."/>
            <person name="Rivas-Marin E."/>
            <person name="Kohn T."/>
            <person name="Peeters S.H."/>
            <person name="Heuer A."/>
            <person name="Rast P."/>
            <person name="Oberbeckmann S."/>
            <person name="Bunk B."/>
            <person name="Jeske O."/>
            <person name="Meyerdierks A."/>
            <person name="Storesund J.E."/>
            <person name="Kallscheuer N."/>
            <person name="Luecker S."/>
            <person name="Lage O.M."/>
            <person name="Pohl T."/>
            <person name="Merkel B.J."/>
            <person name="Hornburger P."/>
            <person name="Mueller R.-W."/>
            <person name="Bruemmer F."/>
            <person name="Labrenz M."/>
            <person name="Spormann A.M."/>
            <person name="Op Den Camp H."/>
            <person name="Overmann J."/>
            <person name="Amann R."/>
            <person name="Jetten M.S.M."/>
            <person name="Mascher T."/>
            <person name="Medema M.H."/>
            <person name="Devos D.P."/>
            <person name="Kaster A.-K."/>
            <person name="Ovreas L."/>
            <person name="Rohde M."/>
            <person name="Galperin M.Y."/>
            <person name="Jogler C."/>
        </authorList>
    </citation>
    <scope>NUCLEOTIDE SEQUENCE [LARGE SCALE GENOMIC DNA]</scope>
    <source>
        <strain evidence="4 5">Q31b</strain>
    </source>
</reference>
<dbReference type="EMBL" id="SJPY01000002">
    <property type="protein sequence ID" value="TWU44217.1"/>
    <property type="molecule type" value="Genomic_DNA"/>
</dbReference>
<dbReference type="Pfam" id="PF13229">
    <property type="entry name" value="Beta_helix"/>
    <property type="match status" value="1"/>
</dbReference>
<dbReference type="Gene3D" id="2.160.20.10">
    <property type="entry name" value="Single-stranded right-handed beta-helix, Pectin lyase-like"/>
    <property type="match status" value="2"/>
</dbReference>
<dbReference type="SUPFAM" id="SSF51126">
    <property type="entry name" value="Pectin lyase-like"/>
    <property type="match status" value="2"/>
</dbReference>
<dbReference type="InterPro" id="IPR039448">
    <property type="entry name" value="Beta_helix"/>
</dbReference>
<dbReference type="InterPro" id="IPR006626">
    <property type="entry name" value="PbH1"/>
</dbReference>
<organism evidence="4 5">
    <name type="scientific">Novipirellula aureliae</name>
    <dbReference type="NCBI Taxonomy" id="2527966"/>
    <lineage>
        <taxon>Bacteria</taxon>
        <taxon>Pseudomonadati</taxon>
        <taxon>Planctomycetota</taxon>
        <taxon>Planctomycetia</taxon>
        <taxon>Pirellulales</taxon>
        <taxon>Pirellulaceae</taxon>
        <taxon>Novipirellula</taxon>
    </lineage>
</organism>
<evidence type="ECO:0000259" key="2">
    <source>
        <dbReference type="Pfam" id="PF13229"/>
    </source>
</evidence>
<dbReference type="SMART" id="SM00710">
    <property type="entry name" value="PbH1"/>
    <property type="match status" value="8"/>
</dbReference>
<feature type="region of interest" description="Disordered" evidence="1">
    <location>
        <begin position="694"/>
        <end position="729"/>
    </location>
</feature>
<name>A0A5C6E8B2_9BACT</name>
<dbReference type="RefSeq" id="WP_146599215.1">
    <property type="nucleotide sequence ID" value="NZ_SJPY01000002.1"/>
</dbReference>
<evidence type="ECO:0000313" key="4">
    <source>
        <dbReference type="EMBL" id="TWU44217.1"/>
    </source>
</evidence>
<protein>
    <submittedName>
        <fullName evidence="4">Uncharacterized protein</fullName>
    </submittedName>
</protein>
<sequence>MKDEGSFKQVVCFAIATFLVGMVPCAAESSQPLRFFVSLEGNDAWSGTLEHPSSHGADGPFRSLEAVRSAIRDLPQGQRRQQAIEICVLPGEYLLEKPFVLDARDSGTQTAPVIYRSWGDQDQDDQAVVISGGRKVEHWQTAELNGYAVVVADLTQLPGGYQPFEQMWVNGHRATQSRTPNQGYLQIPDVPLVEKNSAAEQRAKTYDFRFASTDAHYFDGVEDGVAVIFNKWLEYHMPLDRVDRENQKIVCAKQSGRALEVEDHYYLEGGRAMLDQPGEWYLDRQADKLYYYPLPDESEIVAMIPNLVTVLQLEGDADQEKWVEHLAFRGLTFSHTTWVLPRDKGPSGYSQADIQMDGAVRLLDTRNCSFEDCEITAIGNYALEIGPGCEQNRVLHCDIHDLGAGGFLIGPKIRPPSDKENPDRTDFPPVLENPLDACSHNEIADCRIYDGGRYYHCAVGIWIGQSPDNNVHHNEIYNFYYSGISSGWTWGYGRGLATGNRFEHNHIHHIGRWTNGDGAVLSDLGGIYTLGDQTGTVIRHNRFHDIWAGKYGGWAIYCDEGSRNILIENNLAYRCRHACFNQHYGKNNIVRNNIFAFADTSVVMMGKAQPHTGFILTNNILLSDGTPIYAGGYAYRVNTPGGFKADSNLVWSIAGEVLGAQDRCLSRLYEPNEPVTSWKKWRALGNDRNSVIADPGFTDPANGDFRLQDDSPALKTGFKPFPLNEAGPR</sequence>